<evidence type="ECO:0000313" key="3">
    <source>
        <dbReference type="Proteomes" id="UP000297322"/>
    </source>
</evidence>
<protein>
    <recommendedName>
        <fullName evidence="4">Receptor protein-tyrosine kinase</fullName>
    </recommendedName>
</protein>
<comment type="caution">
    <text evidence="2">The sequence shown here is derived from an EMBL/GenBank/DDBJ whole genome shotgun (WGS) entry which is preliminary data.</text>
</comment>
<name>A0A4Y9TLA1_PSEFL</name>
<proteinExistence type="predicted"/>
<reference evidence="2 3" key="1">
    <citation type="submission" date="2019-03" db="EMBL/GenBank/DDBJ databases">
        <title>Biocontrol and xenobiotic degradation properties of endophytic Pseudomonas fluorescens strain BRZ63.</title>
        <authorList>
            <person name="Chlebek D.A."/>
            <person name="Pinski A."/>
            <person name="Zur J.P."/>
            <person name="Michalska J."/>
            <person name="Hupert-Kocurek K.T."/>
        </authorList>
    </citation>
    <scope>NUCLEOTIDE SEQUENCE [LARGE SCALE GENOMIC DNA]</scope>
    <source>
        <strain evidence="2 3">BRZ63</strain>
    </source>
</reference>
<dbReference type="RefSeq" id="WP_029290906.1">
    <property type="nucleotide sequence ID" value="NZ_SPVI01000003.1"/>
</dbReference>
<dbReference type="Proteomes" id="UP000297322">
    <property type="component" value="Unassembled WGS sequence"/>
</dbReference>
<feature type="coiled-coil region" evidence="1">
    <location>
        <begin position="137"/>
        <end position="164"/>
    </location>
</feature>
<evidence type="ECO:0000256" key="1">
    <source>
        <dbReference type="SAM" id="Coils"/>
    </source>
</evidence>
<accession>A0A4Y9TLA1</accession>
<keyword evidence="1" id="KW-0175">Coiled coil</keyword>
<sequence>MYATRSCHPNAKIFYRPIDAALRWCNLMAFEREILEAGRHCTTMLKIAFPQWPCLHANTEKILDGIQHGELAYGCFGVPVATGTPIDCNQITVRHTDLRFWMSRYYPDQRPAFLFEGSLKQQNTISIGAYLTLQCDRDALQLQLKNIEIAYQQLLNELESIGLEKENIHHLLKTNSKVSDRSETAYLHIIGAMVSLFLDHSPSGKPHSVFRSQAAIVDALTAHHKNLSGISKRTLDEKFAAAKRSLSKR</sequence>
<dbReference type="EMBL" id="SPVI01000003">
    <property type="protein sequence ID" value="TFW44150.1"/>
    <property type="molecule type" value="Genomic_DNA"/>
</dbReference>
<dbReference type="AlphaFoldDB" id="A0A4Y9TLA1"/>
<evidence type="ECO:0000313" key="2">
    <source>
        <dbReference type="EMBL" id="TFW44150.1"/>
    </source>
</evidence>
<evidence type="ECO:0008006" key="4">
    <source>
        <dbReference type="Google" id="ProtNLM"/>
    </source>
</evidence>
<organism evidence="2 3">
    <name type="scientific">Pseudomonas fluorescens</name>
    <dbReference type="NCBI Taxonomy" id="294"/>
    <lineage>
        <taxon>Bacteria</taxon>
        <taxon>Pseudomonadati</taxon>
        <taxon>Pseudomonadota</taxon>
        <taxon>Gammaproteobacteria</taxon>
        <taxon>Pseudomonadales</taxon>
        <taxon>Pseudomonadaceae</taxon>
        <taxon>Pseudomonas</taxon>
    </lineage>
</organism>
<gene>
    <name evidence="2" type="ORF">E4T65_06495</name>
</gene>